<dbReference type="PATRIC" id="fig|1330330.3.peg.107"/>
<dbReference type="AlphaFoldDB" id="A0A0G2ZAF4"/>
<dbReference type="Pfam" id="PF01381">
    <property type="entry name" value="HTH_3"/>
    <property type="match status" value="1"/>
</dbReference>
<dbReference type="KEGG" id="kpf:IX53_00565"/>
<proteinExistence type="predicted"/>
<dbReference type="Proteomes" id="UP000035159">
    <property type="component" value="Chromosome"/>
</dbReference>
<accession>A0A0G2ZAF4</accession>
<dbReference type="GO" id="GO:0003677">
    <property type="term" value="F:DNA binding"/>
    <property type="evidence" value="ECO:0007669"/>
    <property type="project" value="UniProtKB-KW"/>
</dbReference>
<evidence type="ECO:0000259" key="2">
    <source>
        <dbReference type="PROSITE" id="PS50943"/>
    </source>
</evidence>
<reference evidence="3 4" key="1">
    <citation type="submission" date="2015-04" db="EMBL/GenBank/DDBJ databases">
        <title>Complete Genome Sequence of Kosmotoga pacifica SLHLJ1.</title>
        <authorList>
            <person name="Jiang L.J."/>
            <person name="Shao Z.Z."/>
            <person name="Jebbar M."/>
        </authorList>
    </citation>
    <scope>NUCLEOTIDE SEQUENCE [LARGE SCALE GENOMIC DNA]</scope>
    <source>
        <strain evidence="3 4">SLHLJ1</strain>
    </source>
</reference>
<organism evidence="3 4">
    <name type="scientific">Kosmotoga pacifica</name>
    <dbReference type="NCBI Taxonomy" id="1330330"/>
    <lineage>
        <taxon>Bacteria</taxon>
        <taxon>Thermotogati</taxon>
        <taxon>Thermotogota</taxon>
        <taxon>Thermotogae</taxon>
        <taxon>Kosmotogales</taxon>
        <taxon>Kosmotogaceae</taxon>
        <taxon>Kosmotoga</taxon>
    </lineage>
</organism>
<keyword evidence="1" id="KW-0238">DNA-binding</keyword>
<evidence type="ECO:0000256" key="1">
    <source>
        <dbReference type="ARBA" id="ARBA00023125"/>
    </source>
</evidence>
<dbReference type="SUPFAM" id="SSF47413">
    <property type="entry name" value="lambda repressor-like DNA-binding domains"/>
    <property type="match status" value="1"/>
</dbReference>
<dbReference type="CDD" id="cd00093">
    <property type="entry name" value="HTH_XRE"/>
    <property type="match status" value="1"/>
</dbReference>
<evidence type="ECO:0000313" key="3">
    <source>
        <dbReference type="EMBL" id="AKI96559.1"/>
    </source>
</evidence>
<dbReference type="PANTHER" id="PTHR46558:SF11">
    <property type="entry name" value="HTH-TYPE TRANSCRIPTIONAL REGULATOR XRE"/>
    <property type="match status" value="1"/>
</dbReference>
<dbReference type="EMBL" id="CP011232">
    <property type="protein sequence ID" value="AKI96559.1"/>
    <property type="molecule type" value="Genomic_DNA"/>
</dbReference>
<sequence length="76" mass="8889">MTTLKELRERKELTLRQLGEKLGIHWTTLHSFESGRRAPSFEVADRIAAFFGVPIEEIFPRYRRRSPYPKDTAKVG</sequence>
<dbReference type="SMART" id="SM00530">
    <property type="entry name" value="HTH_XRE"/>
    <property type="match status" value="1"/>
</dbReference>
<dbReference type="InterPro" id="IPR010982">
    <property type="entry name" value="Lambda_DNA-bd_dom_sf"/>
</dbReference>
<dbReference type="Gene3D" id="1.10.260.40">
    <property type="entry name" value="lambda repressor-like DNA-binding domains"/>
    <property type="match status" value="1"/>
</dbReference>
<dbReference type="PANTHER" id="PTHR46558">
    <property type="entry name" value="TRACRIPTIONAL REGULATORY PROTEIN-RELATED-RELATED"/>
    <property type="match status" value="1"/>
</dbReference>
<feature type="domain" description="HTH cro/C1-type" evidence="2">
    <location>
        <begin position="4"/>
        <end position="58"/>
    </location>
</feature>
<gene>
    <name evidence="3" type="ORF">IX53_00565</name>
</gene>
<dbReference type="OrthoDB" id="46567at2"/>
<keyword evidence="4" id="KW-1185">Reference proteome</keyword>
<name>A0A0G2ZAF4_9BACT</name>
<dbReference type="RefSeq" id="WP_047753694.1">
    <property type="nucleotide sequence ID" value="NZ_CAJUHA010000002.1"/>
</dbReference>
<dbReference type="PROSITE" id="PS50943">
    <property type="entry name" value="HTH_CROC1"/>
    <property type="match status" value="1"/>
</dbReference>
<evidence type="ECO:0000313" key="4">
    <source>
        <dbReference type="Proteomes" id="UP000035159"/>
    </source>
</evidence>
<protein>
    <recommendedName>
        <fullName evidence="2">HTH cro/C1-type domain-containing protein</fullName>
    </recommendedName>
</protein>
<dbReference type="InterPro" id="IPR001387">
    <property type="entry name" value="Cro/C1-type_HTH"/>
</dbReference>